<comment type="similarity">
    <text evidence="1 6">Belongs to the aldehyde dehydrogenase family.</text>
</comment>
<evidence type="ECO:0000259" key="7">
    <source>
        <dbReference type="Pfam" id="PF00171"/>
    </source>
</evidence>
<dbReference type="InterPro" id="IPR029510">
    <property type="entry name" value="Ald_DH_CS_GLU"/>
</dbReference>
<organism evidence="8 9">
    <name type="scientific">Cocos nucifera</name>
    <name type="common">Coconut palm</name>
    <dbReference type="NCBI Taxonomy" id="13894"/>
    <lineage>
        <taxon>Eukaryota</taxon>
        <taxon>Viridiplantae</taxon>
        <taxon>Streptophyta</taxon>
        <taxon>Embryophyta</taxon>
        <taxon>Tracheophyta</taxon>
        <taxon>Spermatophyta</taxon>
        <taxon>Magnoliopsida</taxon>
        <taxon>Liliopsida</taxon>
        <taxon>Arecaceae</taxon>
        <taxon>Arecoideae</taxon>
        <taxon>Cocoseae</taxon>
        <taxon>Attaleinae</taxon>
        <taxon>Cocos</taxon>
    </lineage>
</organism>
<keyword evidence="2 6" id="KW-0560">Oxidoreductase</keyword>
<protein>
    <submittedName>
        <fullName evidence="8">Putative Betaine aldehyde dehydrogenase 2, mitochondrial</fullName>
    </submittedName>
</protein>
<evidence type="ECO:0000313" key="8">
    <source>
        <dbReference type="EMBL" id="KAG1327037.1"/>
    </source>
</evidence>
<keyword evidence="9" id="KW-1185">Reference proteome</keyword>
<feature type="domain" description="Aldehyde dehydrogenase" evidence="7">
    <location>
        <begin position="156"/>
        <end position="310"/>
    </location>
</feature>
<dbReference type="Pfam" id="PF00171">
    <property type="entry name" value="Aldedh"/>
    <property type="match status" value="1"/>
</dbReference>
<dbReference type="PROSITE" id="PS00070">
    <property type="entry name" value="ALDEHYDE_DEHYDR_CYS"/>
    <property type="match status" value="1"/>
</dbReference>
<evidence type="ECO:0000256" key="2">
    <source>
        <dbReference type="ARBA" id="ARBA00023002"/>
    </source>
</evidence>
<dbReference type="SUPFAM" id="SSF53720">
    <property type="entry name" value="ALDH-like"/>
    <property type="match status" value="1"/>
</dbReference>
<dbReference type="InterPro" id="IPR016163">
    <property type="entry name" value="Ald_DH_C"/>
</dbReference>
<dbReference type="EMBL" id="CM017872">
    <property type="protein sequence ID" value="KAG1327037.1"/>
    <property type="molecule type" value="Genomic_DNA"/>
</dbReference>
<evidence type="ECO:0000256" key="4">
    <source>
        <dbReference type="ARBA" id="ARBA00037921"/>
    </source>
</evidence>
<dbReference type="InterPro" id="IPR015590">
    <property type="entry name" value="Aldehyde_DH_dom"/>
</dbReference>
<dbReference type="Gene3D" id="3.40.309.10">
    <property type="entry name" value="Aldehyde Dehydrogenase, Chain A, domain 2"/>
    <property type="match status" value="1"/>
</dbReference>
<dbReference type="Gene3D" id="3.40.605.10">
    <property type="entry name" value="Aldehyde Dehydrogenase, Chain A, domain 1"/>
    <property type="match status" value="2"/>
</dbReference>
<dbReference type="PROSITE" id="PS00687">
    <property type="entry name" value="ALDEHYDE_DEHYDR_GLU"/>
    <property type="match status" value="1"/>
</dbReference>
<dbReference type="PANTHER" id="PTHR43860:SF2">
    <property type="entry name" value="BETAINE ALDEHYDE DEHYDROGENASE-RELATED"/>
    <property type="match status" value="1"/>
</dbReference>
<sequence length="328" mass="35450">MSVTIPHRQLFIDGEWREPLHQKRIPVINPATEDNIGDIPAGTAEDVELAVAAARRALTRNRGRDWPRASASLRAKYLRAIADKVMERKSELAMLEALDCGKPLEEAAGDVGAVAGCFKYYADLAEALDEKQTTLSTHTFKSHVVKEPIGVVGLITPCTCLEFAEICKEAGLPPGVLNIVTGFGTEAGAPLASHPHVDKVVFTGSTETGRKVMTAAAEGVKPVSMELGGKSPILVFEDVDIDKAVEWTLYGCFFTNGQICSATSRLLVHDTITKEFVEKLVIRANSIKISDPLEESCRLGPIVSENQLCKAKLLDASPDPSDEGKLRT</sequence>
<evidence type="ECO:0000313" key="9">
    <source>
        <dbReference type="Proteomes" id="UP000797356"/>
    </source>
</evidence>
<gene>
    <name evidence="8" type="ORF">COCNU_01G009710</name>
</gene>
<comment type="caution">
    <text evidence="8">The sequence shown here is derived from an EMBL/GenBank/DDBJ whole genome shotgun (WGS) entry which is preliminary data.</text>
</comment>
<proteinExistence type="inferred from homology"/>
<dbReference type="Proteomes" id="UP000797356">
    <property type="component" value="Chromosome 1"/>
</dbReference>
<comment type="pathway">
    <text evidence="4">Amine and polyamine biosynthesis; betaine biosynthesis via choline pathway; betaine from betaine aldehyde: step 1/1.</text>
</comment>
<feature type="active site" evidence="5">
    <location>
        <position position="226"/>
    </location>
</feature>
<dbReference type="InterPro" id="IPR016162">
    <property type="entry name" value="Ald_DH_N"/>
</dbReference>
<dbReference type="GO" id="GO:0004029">
    <property type="term" value="F:aldehyde dehydrogenase (NAD+) activity"/>
    <property type="evidence" value="ECO:0007669"/>
    <property type="project" value="UniProtKB-ARBA"/>
</dbReference>
<dbReference type="InterPro" id="IPR016161">
    <property type="entry name" value="Ald_DH/histidinol_DH"/>
</dbReference>
<keyword evidence="3" id="KW-0520">NAD</keyword>
<dbReference type="PANTHER" id="PTHR43860">
    <property type="entry name" value="BETAINE ALDEHYDE DEHYDROGENASE"/>
    <property type="match status" value="1"/>
</dbReference>
<reference evidence="8" key="1">
    <citation type="journal article" date="2017" name="Gigascience">
        <title>The genome draft of coconut (Cocos nucifera).</title>
        <authorList>
            <person name="Xiao Y."/>
            <person name="Xu P."/>
            <person name="Fan H."/>
            <person name="Baudouin L."/>
            <person name="Xia W."/>
            <person name="Bocs S."/>
            <person name="Xu J."/>
            <person name="Li Q."/>
            <person name="Guo A."/>
            <person name="Zhou L."/>
            <person name="Li J."/>
            <person name="Wu Y."/>
            <person name="Ma Z."/>
            <person name="Armero A."/>
            <person name="Issali A.E."/>
            <person name="Liu N."/>
            <person name="Peng M."/>
            <person name="Yang Y."/>
        </authorList>
    </citation>
    <scope>NUCLEOTIDE SEQUENCE</scope>
    <source>
        <tissue evidence="8">Spear leaf of Hainan Tall coconut</tissue>
    </source>
</reference>
<dbReference type="AlphaFoldDB" id="A0A8K0HUZ7"/>
<dbReference type="InterPro" id="IPR016160">
    <property type="entry name" value="Ald_DH_CS_CYS"/>
</dbReference>
<evidence type="ECO:0000256" key="6">
    <source>
        <dbReference type="RuleBase" id="RU003345"/>
    </source>
</evidence>
<evidence type="ECO:0000256" key="1">
    <source>
        <dbReference type="ARBA" id="ARBA00009986"/>
    </source>
</evidence>
<evidence type="ECO:0000256" key="3">
    <source>
        <dbReference type="ARBA" id="ARBA00023027"/>
    </source>
</evidence>
<accession>A0A8K0HUZ7</accession>
<dbReference type="OrthoDB" id="310895at2759"/>
<name>A0A8K0HUZ7_COCNU</name>
<evidence type="ECO:0000256" key="5">
    <source>
        <dbReference type="PROSITE-ProRule" id="PRU10007"/>
    </source>
</evidence>
<reference evidence="8" key="2">
    <citation type="submission" date="2019-07" db="EMBL/GenBank/DDBJ databases">
        <authorList>
            <person name="Yang Y."/>
            <person name="Bocs S."/>
            <person name="Baudouin L."/>
        </authorList>
    </citation>
    <scope>NUCLEOTIDE SEQUENCE</scope>
    <source>
        <tissue evidence="8">Spear leaf of Hainan Tall coconut</tissue>
    </source>
</reference>